<feature type="repeat" description="ANK" evidence="3">
    <location>
        <begin position="82"/>
        <end position="114"/>
    </location>
</feature>
<evidence type="ECO:0000313" key="5">
    <source>
        <dbReference type="Proteomes" id="UP000193719"/>
    </source>
</evidence>
<evidence type="ECO:0000313" key="4">
    <source>
        <dbReference type="EMBL" id="ORX57786.1"/>
    </source>
</evidence>
<comment type="caution">
    <text evidence="4">The sequence shown here is derived from an EMBL/GenBank/DDBJ whole genome shotgun (WGS) entry which is preliminary data.</text>
</comment>
<gene>
    <name evidence="4" type="ORF">BCR36DRAFT_318608</name>
</gene>
<feature type="repeat" description="ANK" evidence="3">
    <location>
        <begin position="541"/>
        <end position="573"/>
    </location>
</feature>
<keyword evidence="1" id="KW-0677">Repeat</keyword>
<feature type="repeat" description="ANK" evidence="3">
    <location>
        <begin position="759"/>
        <end position="791"/>
    </location>
</feature>
<dbReference type="SMART" id="SM00248">
    <property type="entry name" value="ANK"/>
    <property type="match status" value="18"/>
</dbReference>
<dbReference type="PROSITE" id="PS50297">
    <property type="entry name" value="ANK_REP_REGION"/>
    <property type="match status" value="6"/>
</dbReference>
<dbReference type="InterPro" id="IPR051165">
    <property type="entry name" value="Multifunctional_ANK_Repeat"/>
</dbReference>
<evidence type="ECO:0000256" key="3">
    <source>
        <dbReference type="PROSITE-ProRule" id="PRU00023"/>
    </source>
</evidence>
<feature type="repeat" description="ANK" evidence="3">
    <location>
        <begin position="792"/>
        <end position="824"/>
    </location>
</feature>
<dbReference type="InterPro" id="IPR036770">
    <property type="entry name" value="Ankyrin_rpt-contain_sf"/>
</dbReference>
<dbReference type="InterPro" id="IPR002110">
    <property type="entry name" value="Ankyrin_rpt"/>
</dbReference>
<evidence type="ECO:0000256" key="2">
    <source>
        <dbReference type="ARBA" id="ARBA00023043"/>
    </source>
</evidence>
<dbReference type="Gene3D" id="1.25.40.20">
    <property type="entry name" value="Ankyrin repeat-containing domain"/>
    <property type="match status" value="8"/>
</dbReference>
<proteinExistence type="predicted"/>
<dbReference type="Pfam" id="PF12796">
    <property type="entry name" value="Ank_2"/>
    <property type="match status" value="4"/>
</dbReference>
<feature type="repeat" description="ANK" evidence="3">
    <location>
        <begin position="324"/>
        <end position="358"/>
    </location>
</feature>
<dbReference type="EMBL" id="MCFH01000005">
    <property type="protein sequence ID" value="ORX57786.1"/>
    <property type="molecule type" value="Genomic_DNA"/>
</dbReference>
<reference evidence="4 5" key="1">
    <citation type="submission" date="2016-08" db="EMBL/GenBank/DDBJ databases">
        <title>Genomes of anaerobic fungi encode conserved fungal cellulosomes for biomass hydrolysis.</title>
        <authorList>
            <consortium name="DOE Joint Genome Institute"/>
            <person name="Haitjema C.H."/>
            <person name="Gilmore S.P."/>
            <person name="Henske J.K."/>
            <person name="Solomon K.V."/>
            <person name="De Groot R."/>
            <person name="Kuo A."/>
            <person name="Mondo S.J."/>
            <person name="Salamov A.A."/>
            <person name="Labutti K."/>
            <person name="Zhao Z."/>
            <person name="Chiniquy J."/>
            <person name="Barry K."/>
            <person name="Brewer H.M."/>
            <person name="Purvine S.O."/>
            <person name="Wright A.T."/>
            <person name="Boxma B."/>
            <person name="Van Alen T."/>
            <person name="Hackstein J.H."/>
            <person name="Baker S.E."/>
            <person name="Grigoriev I.V."/>
            <person name="O'Malley M.A."/>
        </authorList>
    </citation>
    <scope>NUCLEOTIDE SEQUENCE [LARGE SCALE GENOMIC DNA]</scope>
    <source>
        <strain evidence="5">finn</strain>
    </source>
</reference>
<evidence type="ECO:0000256" key="1">
    <source>
        <dbReference type="ARBA" id="ARBA00022737"/>
    </source>
</evidence>
<dbReference type="AlphaFoldDB" id="A0A1Y1VL08"/>
<accession>A0A1Y1VL08</accession>
<dbReference type="STRING" id="1754191.A0A1Y1VL08"/>
<feature type="repeat" description="ANK" evidence="3">
    <location>
        <begin position="508"/>
        <end position="540"/>
    </location>
</feature>
<sequence>MERKSNKESSKYNDQELYEELEKAILENDLTKIKIIIKNNSNYKKLNYNKELLIKAIKQSSNNSIIEYFISNEVDLNYEVLSGNTPLFEALNKHNYYLVDELLKRGADINYSNAKGYNVLLYLKESNCTCLTGELFRFLLKRNIDLSFKSKKNKTFLECLIEEENLKMLEIFISNVIFSNDIIIQFIVSSRNKIPISRKALNSIIKKEKEKLEIKKRTMDTIISKNNSELLKIILKYKMNILNENSINDMLLNSCKAKNIEYLKLLIEKGADVNYRETNTLITPLMSLSIINKNLKIKHMNAVIYEMFKLLIDAGAYINERDVDGKTALMYILSTKKASTKLVKLLVKHGAKINDFDYKSNNSPLIYACIGNNRYVLKFLLESGADTSIVTKDGNQLIFHATMNECIFLTQYLIENKLVNDLNCVDANFETPLMHAVRKKNIILIKYLLDNGADINYINDKCESALSKLLSSDRVSKKLIKCLEILIDYGANLNNIYYITQNNGLTYSRETPLINMVNRRKLNMVELLINKGADVNGKDLKGATPLYYAVKINNCKIVKFLFDNGAKIDNSNIEINRKLLSYSFLSYRLLRLLIKQGFEINDYIVNAKAKFNNYLLSIATTSSKMMSIRFLLANNANPYQNNFRKFLPFQEVILGYQNNKFENSKKIIECYESFGVDIKKINENGEDLLNCVVIYSYNMDFIESMTKYLVEEKNMDINTKNNNNITFLMNLMNKNNLKIEFIKYLVEEHNCDINSVDCNGNNALMYALYYGNSTIYNYLLDKCQNFNHKNNQGTNLLMLSVKSAELDTIERLIENGISINEVDNEGRNALFYVYNEINIEASRKYKRSFFYGNKFIKFRNYKYLIDQGINLNCIDKEGKNSIFYINDVEVVKYSVEHGMDITHRDNEGCTILFNTTNTEIMKYAISQGVDASLRDVNGHTAIYKLKPINGFKNICKDNILYLLEHGADIKDYQFSCGNSYYFYYNYNADDIFQLINLGFDFDCVNVLDNENNDEVKETFLDYFIANYHRYDIMNFVNILKTAINKNLFNVNRKNFLGDTPLVNLMKTLSENAFRDEKLYHDLITSMVDYGADLEICGMEGKAPLYYALMFSSSLVKTLYSKGARTLYCHGEIKTLINIENVIMHDKCDDSIKCEIIEYLEDIQQANINEKINGSYIIFLAIEQKCYNVVKYLISKNVSLSHTNNKNETVMDVAKRINDISITNLISRQKRQKY</sequence>
<dbReference type="PROSITE" id="PS50088">
    <property type="entry name" value="ANK_REPEAT"/>
    <property type="match status" value="8"/>
</dbReference>
<keyword evidence="2 3" id="KW-0040">ANK repeat</keyword>
<feature type="repeat" description="ANK" evidence="3">
    <location>
        <begin position="428"/>
        <end position="460"/>
    </location>
</feature>
<organism evidence="4 5">
    <name type="scientific">Piromyces finnis</name>
    <dbReference type="NCBI Taxonomy" id="1754191"/>
    <lineage>
        <taxon>Eukaryota</taxon>
        <taxon>Fungi</taxon>
        <taxon>Fungi incertae sedis</taxon>
        <taxon>Chytridiomycota</taxon>
        <taxon>Chytridiomycota incertae sedis</taxon>
        <taxon>Neocallimastigomycetes</taxon>
        <taxon>Neocallimastigales</taxon>
        <taxon>Neocallimastigaceae</taxon>
        <taxon>Piromyces</taxon>
    </lineage>
</organism>
<keyword evidence="5" id="KW-1185">Reference proteome</keyword>
<dbReference type="Pfam" id="PF13637">
    <property type="entry name" value="Ank_4"/>
    <property type="match status" value="1"/>
</dbReference>
<protein>
    <submittedName>
        <fullName evidence="4">Ankyrin</fullName>
    </submittedName>
</protein>
<dbReference type="PANTHER" id="PTHR24123">
    <property type="entry name" value="ANKYRIN REPEAT-CONTAINING"/>
    <property type="match status" value="1"/>
</dbReference>
<dbReference type="SUPFAM" id="SSF48403">
    <property type="entry name" value="Ankyrin repeat"/>
    <property type="match status" value="5"/>
</dbReference>
<dbReference type="PANTHER" id="PTHR24123:SF33">
    <property type="entry name" value="PROTEIN HOS4"/>
    <property type="match status" value="1"/>
</dbReference>
<reference evidence="4 5" key="2">
    <citation type="submission" date="2016-08" db="EMBL/GenBank/DDBJ databases">
        <title>Pervasive Adenine N6-methylation of Active Genes in Fungi.</title>
        <authorList>
            <consortium name="DOE Joint Genome Institute"/>
            <person name="Mondo S.J."/>
            <person name="Dannebaum R.O."/>
            <person name="Kuo R.C."/>
            <person name="Labutti K."/>
            <person name="Haridas S."/>
            <person name="Kuo A."/>
            <person name="Salamov A."/>
            <person name="Ahrendt S.R."/>
            <person name="Lipzen A."/>
            <person name="Sullivan W."/>
            <person name="Andreopoulos W.B."/>
            <person name="Clum A."/>
            <person name="Lindquist E."/>
            <person name="Daum C."/>
            <person name="Ramamoorthy G.K."/>
            <person name="Gryganskyi A."/>
            <person name="Culley D."/>
            <person name="Magnuson J.K."/>
            <person name="James T.Y."/>
            <person name="O'Malley M.A."/>
            <person name="Stajich J.E."/>
            <person name="Spatafora J.W."/>
            <person name="Visel A."/>
            <person name="Grigoriev I.V."/>
        </authorList>
    </citation>
    <scope>NUCLEOTIDE SEQUENCE [LARGE SCALE GENOMIC DNA]</scope>
    <source>
        <strain evidence="5">finn</strain>
    </source>
</reference>
<feature type="repeat" description="ANK" evidence="3">
    <location>
        <begin position="360"/>
        <end position="392"/>
    </location>
</feature>
<name>A0A1Y1VL08_9FUNG</name>
<dbReference type="Proteomes" id="UP000193719">
    <property type="component" value="Unassembled WGS sequence"/>
</dbReference>
<dbReference type="OrthoDB" id="2306477at2759"/>